<sequence length="221" mass="25346">MQPETQSGYGLWSLVIINSAVFIIFAFSFTKPKTQRDWRSFGAFSAFIVALFTEMYGIPLTIYLLLPWLSAKFPGIDFLSHDAGHLPEMIFGWSGNPHLGPFHIASDILIFGGFIMLSSAWRILYLAQQQHRLATTGLYARMRHPQYVAFVLIMFGFLLQWPTIVTLVMFPVLVWMYVRLAKAEEQDALAEFGQAYEEYRQKTPAFIPHISARDVPRTHPH</sequence>
<feature type="transmembrane region" description="Helical" evidence="5">
    <location>
        <begin position="41"/>
        <end position="66"/>
    </location>
</feature>
<feature type="transmembrane region" description="Helical" evidence="5">
    <location>
        <begin position="12"/>
        <end position="29"/>
    </location>
</feature>
<protein>
    <submittedName>
        <fullName evidence="6">Isoprenylcysteine carboxylmethyltransferase family protein</fullName>
    </submittedName>
</protein>
<evidence type="ECO:0000256" key="2">
    <source>
        <dbReference type="ARBA" id="ARBA00022692"/>
    </source>
</evidence>
<evidence type="ECO:0000256" key="1">
    <source>
        <dbReference type="ARBA" id="ARBA00004141"/>
    </source>
</evidence>
<keyword evidence="4 5" id="KW-0472">Membrane</keyword>
<organism evidence="6 7">
    <name type="scientific">Cupriavidus necator</name>
    <name type="common">Alcaligenes eutrophus</name>
    <name type="synonym">Ralstonia eutropha</name>
    <dbReference type="NCBI Taxonomy" id="106590"/>
    <lineage>
        <taxon>Bacteria</taxon>
        <taxon>Pseudomonadati</taxon>
        <taxon>Pseudomonadota</taxon>
        <taxon>Betaproteobacteria</taxon>
        <taxon>Burkholderiales</taxon>
        <taxon>Burkholderiaceae</taxon>
        <taxon>Cupriavidus</taxon>
    </lineage>
</organism>
<evidence type="ECO:0000256" key="4">
    <source>
        <dbReference type="ARBA" id="ARBA00023136"/>
    </source>
</evidence>
<evidence type="ECO:0000313" key="7">
    <source>
        <dbReference type="Proteomes" id="UP000253501"/>
    </source>
</evidence>
<comment type="subcellular location">
    <subcellularLocation>
        <location evidence="1">Membrane</location>
        <topology evidence="1">Multi-pass membrane protein</topology>
    </subcellularLocation>
</comment>
<dbReference type="Proteomes" id="UP000253501">
    <property type="component" value="Unassembled WGS sequence"/>
</dbReference>
<keyword evidence="3 5" id="KW-1133">Transmembrane helix</keyword>
<dbReference type="AlphaFoldDB" id="A0A367PM17"/>
<dbReference type="InterPro" id="IPR007269">
    <property type="entry name" value="ICMT_MeTrfase"/>
</dbReference>
<dbReference type="PANTHER" id="PTHR12714:SF9">
    <property type="entry name" value="PROTEIN-S-ISOPRENYLCYSTEINE O-METHYLTRANSFERASE"/>
    <property type="match status" value="1"/>
</dbReference>
<dbReference type="GO" id="GO:0004671">
    <property type="term" value="F:protein C-terminal S-isoprenylcysteine carboxyl O-methyltransferase activity"/>
    <property type="evidence" value="ECO:0007669"/>
    <property type="project" value="InterPro"/>
</dbReference>
<feature type="transmembrane region" description="Helical" evidence="5">
    <location>
        <begin position="147"/>
        <end position="178"/>
    </location>
</feature>
<evidence type="ECO:0000256" key="3">
    <source>
        <dbReference type="ARBA" id="ARBA00022989"/>
    </source>
</evidence>
<reference evidence="6 7" key="1">
    <citation type="submission" date="2018-04" db="EMBL/GenBank/DDBJ databases">
        <title>Cupriavidus necator CR12 genome sequencing and assembly.</title>
        <authorList>
            <person name="Ben Fekih I."/>
            <person name="Mazhar H.S."/>
            <person name="Bello S.K."/>
            <person name="Rensing C."/>
        </authorList>
    </citation>
    <scope>NUCLEOTIDE SEQUENCE [LARGE SCALE GENOMIC DNA]</scope>
    <source>
        <strain evidence="6 7">CR12</strain>
    </source>
</reference>
<dbReference type="Gene3D" id="1.20.120.1630">
    <property type="match status" value="1"/>
</dbReference>
<accession>A0A367PM17</accession>
<dbReference type="GO" id="GO:0032259">
    <property type="term" value="P:methylation"/>
    <property type="evidence" value="ECO:0007669"/>
    <property type="project" value="UniProtKB-KW"/>
</dbReference>
<keyword evidence="6" id="KW-0489">Methyltransferase</keyword>
<dbReference type="RefSeq" id="WP_114132064.1">
    <property type="nucleotide sequence ID" value="NZ_CP068436.1"/>
</dbReference>
<name>A0A367PM17_CUPNE</name>
<feature type="transmembrane region" description="Helical" evidence="5">
    <location>
        <begin position="108"/>
        <end position="127"/>
    </location>
</feature>
<keyword evidence="2 5" id="KW-0812">Transmembrane</keyword>
<gene>
    <name evidence="6" type="ORF">DDK22_11485</name>
</gene>
<dbReference type="Pfam" id="PF04140">
    <property type="entry name" value="ICMT"/>
    <property type="match status" value="1"/>
</dbReference>
<evidence type="ECO:0000313" key="6">
    <source>
        <dbReference type="EMBL" id="RCJ08257.1"/>
    </source>
</evidence>
<keyword evidence="6" id="KW-0808">Transferase</keyword>
<evidence type="ECO:0000256" key="5">
    <source>
        <dbReference type="SAM" id="Phobius"/>
    </source>
</evidence>
<proteinExistence type="predicted"/>
<dbReference type="PANTHER" id="PTHR12714">
    <property type="entry name" value="PROTEIN-S ISOPRENYLCYSTEINE O-METHYLTRANSFERASE"/>
    <property type="match status" value="1"/>
</dbReference>
<dbReference type="GO" id="GO:0016020">
    <property type="term" value="C:membrane"/>
    <property type="evidence" value="ECO:0007669"/>
    <property type="project" value="UniProtKB-SubCell"/>
</dbReference>
<dbReference type="EMBL" id="QDHA01000026">
    <property type="protein sequence ID" value="RCJ08257.1"/>
    <property type="molecule type" value="Genomic_DNA"/>
</dbReference>
<comment type="caution">
    <text evidence="6">The sequence shown here is derived from an EMBL/GenBank/DDBJ whole genome shotgun (WGS) entry which is preliminary data.</text>
</comment>